<evidence type="ECO:0000256" key="1">
    <source>
        <dbReference type="SAM" id="MobiDB-lite"/>
    </source>
</evidence>
<evidence type="ECO:0000313" key="2">
    <source>
        <dbReference type="EMBL" id="KAK8175105.1"/>
    </source>
</evidence>
<protein>
    <submittedName>
        <fullName evidence="2">Uncharacterized protein</fullName>
    </submittedName>
</protein>
<organism evidence="2 3">
    <name type="scientific">Phyllosticta citrichinensis</name>
    <dbReference type="NCBI Taxonomy" id="1130410"/>
    <lineage>
        <taxon>Eukaryota</taxon>
        <taxon>Fungi</taxon>
        <taxon>Dikarya</taxon>
        <taxon>Ascomycota</taxon>
        <taxon>Pezizomycotina</taxon>
        <taxon>Dothideomycetes</taxon>
        <taxon>Dothideomycetes incertae sedis</taxon>
        <taxon>Botryosphaeriales</taxon>
        <taxon>Phyllostictaceae</taxon>
        <taxon>Phyllosticta</taxon>
    </lineage>
</organism>
<reference evidence="2 3" key="1">
    <citation type="journal article" date="2022" name="G3 (Bethesda)">
        <title>Enemy or ally: a genomic approach to elucidate the lifestyle of Phyllosticta citrichinaensis.</title>
        <authorList>
            <person name="Buijs V.A."/>
            <person name="Groenewald J.Z."/>
            <person name="Haridas S."/>
            <person name="LaButti K.M."/>
            <person name="Lipzen A."/>
            <person name="Martin F.M."/>
            <person name="Barry K."/>
            <person name="Grigoriev I.V."/>
            <person name="Crous P.W."/>
            <person name="Seidl M.F."/>
        </authorList>
    </citation>
    <scope>NUCLEOTIDE SEQUENCE [LARGE SCALE GENOMIC DNA]</scope>
    <source>
        <strain evidence="2 3">CBS 129764</strain>
    </source>
</reference>
<proteinExistence type="predicted"/>
<sequence length="237" mass="26801">MDIRYTTAIRKAAAAVAAAPPSLMTFSGRSMSCGFMGPNIRRLRQTIARKIEPPPLRRAASVPLPVLQFTNLTSWGGRDKWDILRAGSRCIDRLERQILAEAMATGYPKSIFDCLRQPVEPWEPPKERRESSEKDDRDWLPDWVPEQQTTPKHHHSKKHSSHGAHRSHKDTRSRKESHRDRKPSPSEKKSRRGRKPPPPSKKEPASKGIFSRWFSGADSSSKAAAKPPKASKRGSKF</sequence>
<feature type="compositionally biased region" description="Basic and acidic residues" evidence="1">
    <location>
        <begin position="123"/>
        <end position="140"/>
    </location>
</feature>
<comment type="caution">
    <text evidence="2">The sequence shown here is derived from an EMBL/GenBank/DDBJ whole genome shotgun (WGS) entry which is preliminary data.</text>
</comment>
<dbReference type="EMBL" id="JBBWUH010000002">
    <property type="protein sequence ID" value="KAK8175105.1"/>
    <property type="molecule type" value="Genomic_DNA"/>
</dbReference>
<name>A0ABR1Y1P7_9PEZI</name>
<accession>A0ABR1Y1P7</accession>
<feature type="compositionally biased region" description="Basic and acidic residues" evidence="1">
    <location>
        <begin position="173"/>
        <end position="188"/>
    </location>
</feature>
<evidence type="ECO:0000313" key="3">
    <source>
        <dbReference type="Proteomes" id="UP001456524"/>
    </source>
</evidence>
<keyword evidence="3" id="KW-1185">Reference proteome</keyword>
<gene>
    <name evidence="2" type="ORF">IWX90DRAFT_99733</name>
</gene>
<dbReference type="Proteomes" id="UP001456524">
    <property type="component" value="Unassembled WGS sequence"/>
</dbReference>
<feature type="compositionally biased region" description="Basic residues" evidence="1">
    <location>
        <begin position="151"/>
        <end position="172"/>
    </location>
</feature>
<feature type="region of interest" description="Disordered" evidence="1">
    <location>
        <begin position="118"/>
        <end position="237"/>
    </location>
</feature>
<feature type="compositionally biased region" description="Low complexity" evidence="1">
    <location>
        <begin position="215"/>
        <end position="228"/>
    </location>
</feature>